<keyword evidence="1" id="KW-1133">Transmembrane helix</keyword>
<dbReference type="AlphaFoldDB" id="A0A8D8TFU0"/>
<proteinExistence type="predicted"/>
<reference evidence="2" key="1">
    <citation type="submission" date="2021-05" db="EMBL/GenBank/DDBJ databases">
        <authorList>
            <person name="Alioto T."/>
            <person name="Alioto T."/>
            <person name="Gomez Garrido J."/>
        </authorList>
    </citation>
    <scope>NUCLEOTIDE SEQUENCE</scope>
</reference>
<protein>
    <submittedName>
        <fullName evidence="2">Uncharacterized protein</fullName>
    </submittedName>
</protein>
<evidence type="ECO:0000256" key="1">
    <source>
        <dbReference type="SAM" id="Phobius"/>
    </source>
</evidence>
<name>A0A8D8TFU0_9HEMI</name>
<keyword evidence="1" id="KW-0472">Membrane</keyword>
<keyword evidence="1" id="KW-0812">Transmembrane</keyword>
<feature type="transmembrane region" description="Helical" evidence="1">
    <location>
        <begin position="38"/>
        <end position="57"/>
    </location>
</feature>
<feature type="transmembrane region" description="Helical" evidence="1">
    <location>
        <begin position="99"/>
        <end position="124"/>
    </location>
</feature>
<dbReference type="EMBL" id="HBUF01262978">
    <property type="protein sequence ID" value="CAG6683412.1"/>
    <property type="molecule type" value="Transcribed_RNA"/>
</dbReference>
<feature type="transmembrane region" description="Helical" evidence="1">
    <location>
        <begin position="6"/>
        <end position="26"/>
    </location>
</feature>
<evidence type="ECO:0000313" key="2">
    <source>
        <dbReference type="EMBL" id="CAG6683412.1"/>
    </source>
</evidence>
<accession>A0A8D8TFU0</accession>
<organism evidence="2">
    <name type="scientific">Cacopsylla melanoneura</name>
    <dbReference type="NCBI Taxonomy" id="428564"/>
    <lineage>
        <taxon>Eukaryota</taxon>
        <taxon>Metazoa</taxon>
        <taxon>Ecdysozoa</taxon>
        <taxon>Arthropoda</taxon>
        <taxon>Hexapoda</taxon>
        <taxon>Insecta</taxon>
        <taxon>Pterygota</taxon>
        <taxon>Neoptera</taxon>
        <taxon>Paraneoptera</taxon>
        <taxon>Hemiptera</taxon>
        <taxon>Sternorrhyncha</taxon>
        <taxon>Psylloidea</taxon>
        <taxon>Psyllidae</taxon>
        <taxon>Psyllinae</taxon>
        <taxon>Cacopsylla</taxon>
    </lineage>
</organism>
<sequence>MNETSWSLVILPSRVNFVFPVFLLFLESPYTVSSIIPFEKIFLFFTAFLIAFIEPVVQDSEERNAVRAKLYGYKHPNNVVPANFYIPGNLIDLSAPPFYYIYFALMPVFLVGLIPSSIAVYTNLGMFTIHIRGKEKHVIVY</sequence>